<evidence type="ECO:0000313" key="4">
    <source>
        <dbReference type="Proteomes" id="UP000253370"/>
    </source>
</evidence>
<keyword evidence="2" id="KW-1133">Transmembrane helix</keyword>
<feature type="transmembrane region" description="Helical" evidence="2">
    <location>
        <begin position="189"/>
        <end position="211"/>
    </location>
</feature>
<keyword evidence="2" id="KW-0812">Transmembrane</keyword>
<name>A0A365UFH3_9RHOB</name>
<evidence type="ECO:0000256" key="1">
    <source>
        <dbReference type="SAM" id="MobiDB-lite"/>
    </source>
</evidence>
<dbReference type="EMBL" id="QNTQ01000001">
    <property type="protein sequence ID" value="RBI87704.1"/>
    <property type="molecule type" value="Genomic_DNA"/>
</dbReference>
<reference evidence="3 4" key="1">
    <citation type="submission" date="2018-07" db="EMBL/GenBank/DDBJ databases">
        <title>Rhodosalinus sp. strain E84T genomic sequence and assembly.</title>
        <authorList>
            <person name="Liu Z.-W."/>
            <person name="Lu D.-C."/>
        </authorList>
    </citation>
    <scope>NUCLEOTIDE SEQUENCE [LARGE SCALE GENOMIC DNA]</scope>
    <source>
        <strain evidence="3 4">E84</strain>
    </source>
</reference>
<comment type="caution">
    <text evidence="3">The sequence shown here is derived from an EMBL/GenBank/DDBJ whole genome shotgun (WGS) entry which is preliminary data.</text>
</comment>
<dbReference type="Proteomes" id="UP000253370">
    <property type="component" value="Unassembled WGS sequence"/>
</dbReference>
<dbReference type="OrthoDB" id="9843615at2"/>
<keyword evidence="2" id="KW-0472">Membrane</keyword>
<protein>
    <submittedName>
        <fullName evidence="3">Uncharacterized protein</fullName>
    </submittedName>
</protein>
<sequence>MTAALEMPCHFAALRLDAHHMPEPVALQGRLACWLEETGHGIDASGTLPDGALWVRTPEATIRLATEGPDRLTVHVAERATAEQTPAGEALLLHLVYRLAARLTPDRIEWQAPGSWLDAREFMQVAGRVAGSVRPARPVKLRPSEREAARPAQLPAEPDPTESLRLRAAFRALSEEQEAPAPSPQIRCAAWALSGAAGVLCLPLAPVLLAVNLRQGADLRLAAQACALIGLFFALDDAGALQQVAAMMPV</sequence>
<keyword evidence="4" id="KW-1185">Reference proteome</keyword>
<organism evidence="3 4">
    <name type="scientific">Rhodosalinus halophilus</name>
    <dbReference type="NCBI Taxonomy" id="2259333"/>
    <lineage>
        <taxon>Bacteria</taxon>
        <taxon>Pseudomonadati</taxon>
        <taxon>Pseudomonadota</taxon>
        <taxon>Alphaproteobacteria</taxon>
        <taxon>Rhodobacterales</taxon>
        <taxon>Paracoccaceae</taxon>
        <taxon>Rhodosalinus</taxon>
    </lineage>
</organism>
<proteinExistence type="predicted"/>
<gene>
    <name evidence="3" type="ORF">DRV85_01980</name>
</gene>
<dbReference type="RefSeq" id="WP_113287726.1">
    <property type="nucleotide sequence ID" value="NZ_QNTQ01000001.1"/>
</dbReference>
<accession>A0A365UFH3</accession>
<dbReference type="AlphaFoldDB" id="A0A365UFH3"/>
<feature type="region of interest" description="Disordered" evidence="1">
    <location>
        <begin position="136"/>
        <end position="160"/>
    </location>
</feature>
<evidence type="ECO:0000313" key="3">
    <source>
        <dbReference type="EMBL" id="RBI87704.1"/>
    </source>
</evidence>
<evidence type="ECO:0000256" key="2">
    <source>
        <dbReference type="SAM" id="Phobius"/>
    </source>
</evidence>